<evidence type="ECO:0000313" key="8">
    <source>
        <dbReference type="EMBL" id="KAK0624326.1"/>
    </source>
</evidence>
<evidence type="ECO:0000256" key="6">
    <source>
        <dbReference type="ARBA" id="ARBA00023136"/>
    </source>
</evidence>
<reference evidence="8" key="1">
    <citation type="submission" date="2023-06" db="EMBL/GenBank/DDBJ databases">
        <title>Genome-scale phylogeny and comparative genomics of the fungal order Sordariales.</title>
        <authorList>
            <consortium name="Lawrence Berkeley National Laboratory"/>
            <person name="Hensen N."/>
            <person name="Bonometti L."/>
            <person name="Westerberg I."/>
            <person name="Brannstrom I.O."/>
            <person name="Guillou S."/>
            <person name="Cros-Aarteil S."/>
            <person name="Calhoun S."/>
            <person name="Haridas S."/>
            <person name="Kuo A."/>
            <person name="Mondo S."/>
            <person name="Pangilinan J."/>
            <person name="Riley R."/>
            <person name="Labutti K."/>
            <person name="Andreopoulos B."/>
            <person name="Lipzen A."/>
            <person name="Chen C."/>
            <person name="Yanf M."/>
            <person name="Daum C."/>
            <person name="Ng V."/>
            <person name="Clum A."/>
            <person name="Steindorff A."/>
            <person name="Ohm R."/>
            <person name="Martin F."/>
            <person name="Silar P."/>
            <person name="Natvig D."/>
            <person name="Lalanne C."/>
            <person name="Gautier V."/>
            <person name="Ament-Velasquez S.L."/>
            <person name="Kruys A."/>
            <person name="Hutchinson M.I."/>
            <person name="Powell A.J."/>
            <person name="Barry K."/>
            <person name="Miller A.N."/>
            <person name="Grigoriev I.V."/>
            <person name="Debuchy R."/>
            <person name="Gladieux P."/>
            <person name="Thoren M.H."/>
            <person name="Johannesson H."/>
        </authorList>
    </citation>
    <scope>NUCLEOTIDE SEQUENCE</scope>
    <source>
        <strain evidence="8">CBS 606.72</strain>
    </source>
</reference>
<evidence type="ECO:0000259" key="7">
    <source>
        <dbReference type="Pfam" id="PF12697"/>
    </source>
</evidence>
<sequence length="342" mass="38201">MPKSLRNPLKRLATERVELADAVDPDNEPAALTEIYRGTDPAVDIVAVHGLNGDAFRTFTSQTSGRCWLDDADMLPKDLPNCRVLTFSYPATVANVLGKTSSDRILQHAQTLVAELVADRELEDATQRPIIFVCHSLGGIIVKRALVYSASRTAQRIEHLRSIFVSTYGILFLATPHDGTDKAKVASFARKLVDSCMPNKLVDTSPQLVEALATGSEVLQEITDNFTPLMKRFCLYFFWEQNKTDLVTTYDYVVDQSSAAPILDNTDRAGLPYDHRSICRFTSRTAPGYRIVIAALRRYARDSPSVVSQRWFDEGCMMQALRTTEARELQYSWQPAFPGKAV</sequence>
<keyword evidence="4" id="KW-0256">Endoplasmic reticulum</keyword>
<evidence type="ECO:0000256" key="1">
    <source>
        <dbReference type="ARBA" id="ARBA00004173"/>
    </source>
</evidence>
<dbReference type="InterPro" id="IPR052374">
    <property type="entry name" value="SERAC1"/>
</dbReference>
<dbReference type="GO" id="GO:0005783">
    <property type="term" value="C:endoplasmic reticulum"/>
    <property type="evidence" value="ECO:0007669"/>
    <property type="project" value="UniProtKB-SubCell"/>
</dbReference>
<protein>
    <submittedName>
        <fullName evidence="8">Ribonuclease-like protein p/mrp subunit</fullName>
    </submittedName>
</protein>
<dbReference type="GO" id="GO:0005739">
    <property type="term" value="C:mitochondrion"/>
    <property type="evidence" value="ECO:0007669"/>
    <property type="project" value="UniProtKB-SubCell"/>
</dbReference>
<dbReference type="AlphaFoldDB" id="A0AA39WZD2"/>
<evidence type="ECO:0000256" key="4">
    <source>
        <dbReference type="ARBA" id="ARBA00022824"/>
    </source>
</evidence>
<evidence type="ECO:0000313" key="9">
    <source>
        <dbReference type="Proteomes" id="UP001175000"/>
    </source>
</evidence>
<dbReference type="GO" id="GO:0016020">
    <property type="term" value="C:membrane"/>
    <property type="evidence" value="ECO:0007669"/>
    <property type="project" value="UniProtKB-SubCell"/>
</dbReference>
<dbReference type="PANTHER" id="PTHR48182">
    <property type="entry name" value="PROTEIN SERAC1"/>
    <property type="match status" value="1"/>
</dbReference>
<dbReference type="EMBL" id="JAULSU010000003">
    <property type="protein sequence ID" value="KAK0624326.1"/>
    <property type="molecule type" value="Genomic_DNA"/>
</dbReference>
<comment type="caution">
    <text evidence="8">The sequence shown here is derived from an EMBL/GenBank/DDBJ whole genome shotgun (WGS) entry which is preliminary data.</text>
</comment>
<comment type="subcellular location">
    <subcellularLocation>
        <location evidence="2">Endoplasmic reticulum</location>
    </subcellularLocation>
    <subcellularLocation>
        <location evidence="3">Membrane</location>
    </subcellularLocation>
    <subcellularLocation>
        <location evidence="1">Mitochondrion</location>
    </subcellularLocation>
</comment>
<dbReference type="InterPro" id="IPR029058">
    <property type="entry name" value="AB_hydrolase_fold"/>
</dbReference>
<dbReference type="PANTHER" id="PTHR48182:SF2">
    <property type="entry name" value="PROTEIN SERAC1"/>
    <property type="match status" value="1"/>
</dbReference>
<proteinExistence type="predicted"/>
<accession>A0AA39WZD2</accession>
<name>A0AA39WZD2_9PEZI</name>
<keyword evidence="9" id="KW-1185">Reference proteome</keyword>
<dbReference type="SUPFAM" id="SSF53474">
    <property type="entry name" value="alpha/beta-Hydrolases"/>
    <property type="match status" value="1"/>
</dbReference>
<dbReference type="Proteomes" id="UP001175000">
    <property type="component" value="Unassembled WGS sequence"/>
</dbReference>
<feature type="domain" description="AB hydrolase-1" evidence="7">
    <location>
        <begin position="45"/>
        <end position="174"/>
    </location>
</feature>
<evidence type="ECO:0000256" key="3">
    <source>
        <dbReference type="ARBA" id="ARBA00004370"/>
    </source>
</evidence>
<keyword evidence="5" id="KW-0496">Mitochondrion</keyword>
<dbReference type="Pfam" id="PF12697">
    <property type="entry name" value="Abhydrolase_6"/>
    <property type="match status" value="1"/>
</dbReference>
<organism evidence="8 9">
    <name type="scientific">Immersiella caudata</name>
    <dbReference type="NCBI Taxonomy" id="314043"/>
    <lineage>
        <taxon>Eukaryota</taxon>
        <taxon>Fungi</taxon>
        <taxon>Dikarya</taxon>
        <taxon>Ascomycota</taxon>
        <taxon>Pezizomycotina</taxon>
        <taxon>Sordariomycetes</taxon>
        <taxon>Sordariomycetidae</taxon>
        <taxon>Sordariales</taxon>
        <taxon>Lasiosphaeriaceae</taxon>
        <taxon>Immersiella</taxon>
    </lineage>
</organism>
<evidence type="ECO:0000256" key="2">
    <source>
        <dbReference type="ARBA" id="ARBA00004240"/>
    </source>
</evidence>
<gene>
    <name evidence="8" type="ORF">B0T14DRAFT_195330</name>
</gene>
<dbReference type="InterPro" id="IPR000073">
    <property type="entry name" value="AB_hydrolase_1"/>
</dbReference>
<evidence type="ECO:0000256" key="5">
    <source>
        <dbReference type="ARBA" id="ARBA00023128"/>
    </source>
</evidence>
<dbReference type="Gene3D" id="3.40.50.1820">
    <property type="entry name" value="alpha/beta hydrolase"/>
    <property type="match status" value="1"/>
</dbReference>
<keyword evidence="6" id="KW-0472">Membrane</keyword>